<evidence type="ECO:0000256" key="3">
    <source>
        <dbReference type="ARBA" id="ARBA00023015"/>
    </source>
</evidence>
<dbReference type="InterPro" id="IPR001387">
    <property type="entry name" value="Cro/C1-type_HTH"/>
</dbReference>
<dbReference type="InterPro" id="IPR013325">
    <property type="entry name" value="RNA_pol_sigma_r2"/>
</dbReference>
<dbReference type="Gene3D" id="1.20.140.160">
    <property type="match status" value="1"/>
</dbReference>
<dbReference type="AlphaFoldDB" id="A0A940ICX4"/>
<reference evidence="9" key="2">
    <citation type="journal article" date="2021" name="PeerJ">
        <title>Extensive microbial diversity within the chicken gut microbiome revealed by metagenomics and culture.</title>
        <authorList>
            <person name="Gilroy R."/>
            <person name="Ravi A."/>
            <person name="Getino M."/>
            <person name="Pursley I."/>
            <person name="Horton D.L."/>
            <person name="Alikhan N.F."/>
            <person name="Baker D."/>
            <person name="Gharbi K."/>
            <person name="Hall N."/>
            <person name="Watson M."/>
            <person name="Adriaenssens E.M."/>
            <person name="Foster-Nyarko E."/>
            <person name="Jarju S."/>
            <person name="Secka A."/>
            <person name="Antonio M."/>
            <person name="Oren A."/>
            <person name="Chaudhuri R.R."/>
            <person name="La Ragione R."/>
            <person name="Hildebrand F."/>
            <person name="Pallen M.J."/>
        </authorList>
    </citation>
    <scope>NUCLEOTIDE SEQUENCE</scope>
    <source>
        <strain evidence="9">517</strain>
    </source>
</reference>
<dbReference type="CDD" id="cd06171">
    <property type="entry name" value="Sigma70_r4"/>
    <property type="match status" value="1"/>
</dbReference>
<dbReference type="PIRSF" id="PIRSF000770">
    <property type="entry name" value="RNA_pol_sigma-SigE/K"/>
    <property type="match status" value="1"/>
</dbReference>
<dbReference type="GO" id="GO:0006352">
    <property type="term" value="P:DNA-templated transcription initiation"/>
    <property type="evidence" value="ECO:0007669"/>
    <property type="project" value="InterPro"/>
</dbReference>
<protein>
    <recommendedName>
        <fullName evidence="7">RNA polymerase sigma factor</fullName>
    </recommendedName>
</protein>
<evidence type="ECO:0000256" key="5">
    <source>
        <dbReference type="ARBA" id="ARBA00023125"/>
    </source>
</evidence>
<evidence type="ECO:0000256" key="2">
    <source>
        <dbReference type="ARBA" id="ARBA00022969"/>
    </source>
</evidence>
<evidence type="ECO:0000256" key="4">
    <source>
        <dbReference type="ARBA" id="ARBA00023082"/>
    </source>
</evidence>
<dbReference type="NCBIfam" id="TIGR02937">
    <property type="entry name" value="sigma70-ECF"/>
    <property type="match status" value="1"/>
</dbReference>
<dbReference type="InterPro" id="IPR000943">
    <property type="entry name" value="RNA_pol_sigma70"/>
</dbReference>
<evidence type="ECO:0000256" key="1">
    <source>
        <dbReference type="ARBA" id="ARBA00007788"/>
    </source>
</evidence>
<dbReference type="PROSITE" id="PS50943">
    <property type="entry name" value="HTH_CROC1"/>
    <property type="match status" value="1"/>
</dbReference>
<dbReference type="Gene3D" id="1.20.120.1810">
    <property type="match status" value="1"/>
</dbReference>
<evidence type="ECO:0000256" key="6">
    <source>
        <dbReference type="ARBA" id="ARBA00023163"/>
    </source>
</evidence>
<dbReference type="Pfam" id="PF04545">
    <property type="entry name" value="Sigma70_r4"/>
    <property type="match status" value="1"/>
</dbReference>
<dbReference type="InterPro" id="IPR013324">
    <property type="entry name" value="RNA_pol_sigma_r3/r4-like"/>
</dbReference>
<dbReference type="PROSITE" id="PS00716">
    <property type="entry name" value="SIGMA70_2"/>
    <property type="match status" value="1"/>
</dbReference>
<dbReference type="InterPro" id="IPR014284">
    <property type="entry name" value="RNA_pol_sigma-70_dom"/>
</dbReference>
<dbReference type="Pfam" id="PF04542">
    <property type="entry name" value="Sigma70_r2"/>
    <property type="match status" value="1"/>
</dbReference>
<dbReference type="InterPro" id="IPR007630">
    <property type="entry name" value="RNA_pol_sigma70_r4"/>
</dbReference>
<keyword evidence="3 7" id="KW-0805">Transcription regulation</keyword>
<dbReference type="PANTHER" id="PTHR30385">
    <property type="entry name" value="SIGMA FACTOR F FLAGELLAR"/>
    <property type="match status" value="1"/>
</dbReference>
<dbReference type="PANTHER" id="PTHR30385:SF4">
    <property type="entry name" value="RNA POLYMERASE SIGMA-E FACTOR"/>
    <property type="match status" value="1"/>
</dbReference>
<evidence type="ECO:0000256" key="7">
    <source>
        <dbReference type="RuleBase" id="RU362124"/>
    </source>
</evidence>
<accession>A0A940ICX4</accession>
<keyword evidence="2" id="KW-0749">Sporulation</keyword>
<feature type="domain" description="HTH cro/C1-type" evidence="8">
    <location>
        <begin position="196"/>
        <end position="226"/>
    </location>
</feature>
<dbReference type="PRINTS" id="PR00046">
    <property type="entry name" value="SIGMA70FCT"/>
</dbReference>
<dbReference type="GO" id="GO:0003677">
    <property type="term" value="F:DNA binding"/>
    <property type="evidence" value="ECO:0007669"/>
    <property type="project" value="UniProtKB-KW"/>
</dbReference>
<evidence type="ECO:0000313" key="10">
    <source>
        <dbReference type="Proteomes" id="UP000727857"/>
    </source>
</evidence>
<keyword evidence="6 7" id="KW-0804">Transcription</keyword>
<name>A0A940ICX4_9FIRM</name>
<evidence type="ECO:0000313" key="9">
    <source>
        <dbReference type="EMBL" id="MBO8423956.1"/>
    </source>
</evidence>
<dbReference type="InterPro" id="IPR007627">
    <property type="entry name" value="RNA_pol_sigma70_r2"/>
</dbReference>
<comment type="similarity">
    <text evidence="1 7">Belongs to the sigma-70 factor family.</text>
</comment>
<comment type="caution">
    <text evidence="9">The sequence shown here is derived from an EMBL/GenBank/DDBJ whole genome shotgun (WGS) entry which is preliminary data.</text>
</comment>
<dbReference type="GO" id="GO:0030435">
    <property type="term" value="P:sporulation resulting in formation of a cellular spore"/>
    <property type="evidence" value="ECO:0007669"/>
    <property type="project" value="UniProtKB-KW"/>
</dbReference>
<dbReference type="NCBIfam" id="TIGR02980">
    <property type="entry name" value="SigBFG"/>
    <property type="match status" value="1"/>
</dbReference>
<gene>
    <name evidence="9" type="ORF">IAB16_02910</name>
</gene>
<dbReference type="PROSITE" id="PS00715">
    <property type="entry name" value="SIGMA70_1"/>
    <property type="match status" value="1"/>
</dbReference>
<dbReference type="EMBL" id="JADINF010000070">
    <property type="protein sequence ID" value="MBO8423956.1"/>
    <property type="molecule type" value="Genomic_DNA"/>
</dbReference>
<reference evidence="9" key="1">
    <citation type="submission" date="2020-10" db="EMBL/GenBank/DDBJ databases">
        <authorList>
            <person name="Gilroy R."/>
        </authorList>
    </citation>
    <scope>NUCLEOTIDE SEQUENCE</scope>
    <source>
        <strain evidence="9">517</strain>
    </source>
</reference>
<dbReference type="SUPFAM" id="SSF88946">
    <property type="entry name" value="Sigma2 domain of RNA polymerase sigma factors"/>
    <property type="match status" value="1"/>
</dbReference>
<keyword evidence="5 7" id="KW-0238">DNA-binding</keyword>
<keyword evidence="4 7" id="KW-0731">Sigma factor</keyword>
<evidence type="ECO:0000259" key="8">
    <source>
        <dbReference type="PROSITE" id="PS50943"/>
    </source>
</evidence>
<dbReference type="SUPFAM" id="SSF88659">
    <property type="entry name" value="Sigma3 and sigma4 domains of RNA polymerase sigma factors"/>
    <property type="match status" value="2"/>
</dbReference>
<comment type="function">
    <text evidence="7">Sigma factors are initiation factors that promote the attachment of RNA polymerase to specific initiation sites and are then released.</text>
</comment>
<dbReference type="Proteomes" id="UP000727857">
    <property type="component" value="Unassembled WGS sequence"/>
</dbReference>
<sequence length="237" mass="27105">MLTPEEIHEKIVKAQSGDEAAKTELVESNMPLIKSIVRRYKNKQIEYEDLIQLGTLGLVKAVNNFDTNYGVRFSTYAVPMIAGEIKRFIRDDGAIKVSRSVKAQALEMNKYIENFRNENSRSPTIEELAEKFGVEAAEVTFIMESSRYPVSINAETDEDNLSLADKIADTRDENDELDKMLLKDIIANMDERDRKIIILRYFRDKTQSEVAEELGVSQVQVSRLESKILARMKEMLS</sequence>
<dbReference type="Pfam" id="PF04539">
    <property type="entry name" value="Sigma70_r3"/>
    <property type="match status" value="1"/>
</dbReference>
<dbReference type="InterPro" id="IPR014322">
    <property type="entry name" value="RNA_pol_sigma-B/F/G"/>
</dbReference>
<proteinExistence type="inferred from homology"/>
<dbReference type="GO" id="GO:0016987">
    <property type="term" value="F:sigma factor activity"/>
    <property type="evidence" value="ECO:0007669"/>
    <property type="project" value="UniProtKB-KW"/>
</dbReference>
<organism evidence="9 10">
    <name type="scientific">Candidatus Stercoripulliclostridium pullicola</name>
    <dbReference type="NCBI Taxonomy" id="2840953"/>
    <lineage>
        <taxon>Bacteria</taxon>
        <taxon>Bacillati</taxon>
        <taxon>Bacillota</taxon>
        <taxon>Clostridia</taxon>
        <taxon>Eubacteriales</taxon>
        <taxon>Candidatus Stercoripulliclostridium</taxon>
    </lineage>
</organism>
<dbReference type="InterPro" id="IPR007624">
    <property type="entry name" value="RNA_pol_sigma70_r3"/>
</dbReference>